<feature type="domain" description="Polymerase/histidinol phosphatase N-terminal" evidence="10">
    <location>
        <begin position="8"/>
        <end position="75"/>
    </location>
</feature>
<dbReference type="InterPro" id="IPR040982">
    <property type="entry name" value="DNA_pol3_finger"/>
</dbReference>
<dbReference type="Gene3D" id="1.10.150.870">
    <property type="match status" value="1"/>
</dbReference>
<dbReference type="InterPro" id="IPR004013">
    <property type="entry name" value="PHP_dom"/>
</dbReference>
<organism evidence="11 12">
    <name type="scientific">Corynebacterium mycetoides</name>
    <dbReference type="NCBI Taxonomy" id="38302"/>
    <lineage>
        <taxon>Bacteria</taxon>
        <taxon>Bacillati</taxon>
        <taxon>Actinomycetota</taxon>
        <taxon>Actinomycetes</taxon>
        <taxon>Mycobacteriales</taxon>
        <taxon>Corynebacteriaceae</taxon>
        <taxon>Corynebacterium</taxon>
    </lineage>
</organism>
<keyword evidence="5" id="KW-0808">Transferase</keyword>
<evidence type="ECO:0000256" key="9">
    <source>
        <dbReference type="ARBA" id="ARBA00049244"/>
    </source>
</evidence>
<comment type="subcellular location">
    <subcellularLocation>
        <location evidence="1">Cytoplasm</location>
    </subcellularLocation>
</comment>
<proteinExistence type="inferred from homology"/>
<dbReference type="InterPro" id="IPR016195">
    <property type="entry name" value="Pol/histidinol_Pase-like"/>
</dbReference>
<comment type="similarity">
    <text evidence="2">Belongs to the DNA polymerase type-C family. DnaE subfamily.</text>
</comment>
<dbReference type="SMART" id="SM00481">
    <property type="entry name" value="POLIIIAc"/>
    <property type="match status" value="1"/>
</dbReference>
<accession>A0A1G9N7U2</accession>
<dbReference type="Pfam" id="PF17657">
    <property type="entry name" value="DNA_pol3_finger"/>
    <property type="match status" value="1"/>
</dbReference>
<dbReference type="InterPro" id="IPR004805">
    <property type="entry name" value="DnaE2/DnaE/PolC"/>
</dbReference>
<comment type="catalytic activity">
    <reaction evidence="9">
        <text>DNA(n) + a 2'-deoxyribonucleoside 5'-triphosphate = DNA(n+1) + diphosphate</text>
        <dbReference type="Rhea" id="RHEA:22508"/>
        <dbReference type="Rhea" id="RHEA-COMP:17339"/>
        <dbReference type="Rhea" id="RHEA-COMP:17340"/>
        <dbReference type="ChEBI" id="CHEBI:33019"/>
        <dbReference type="ChEBI" id="CHEBI:61560"/>
        <dbReference type="ChEBI" id="CHEBI:173112"/>
        <dbReference type="EC" id="2.7.7.7"/>
    </reaction>
</comment>
<keyword evidence="12" id="KW-1185">Reference proteome</keyword>
<evidence type="ECO:0000256" key="5">
    <source>
        <dbReference type="ARBA" id="ARBA00022679"/>
    </source>
</evidence>
<evidence type="ECO:0000256" key="7">
    <source>
        <dbReference type="ARBA" id="ARBA00022705"/>
    </source>
</evidence>
<evidence type="ECO:0000256" key="6">
    <source>
        <dbReference type="ARBA" id="ARBA00022695"/>
    </source>
</evidence>
<dbReference type="InterPro" id="IPR041931">
    <property type="entry name" value="DNA_pol3_alpha_thumb_dom"/>
</dbReference>
<dbReference type="NCBIfam" id="NF004226">
    <property type="entry name" value="PRK05673.1"/>
    <property type="match status" value="1"/>
</dbReference>
<dbReference type="STRING" id="38302.SAMN04488535_0891"/>
<keyword evidence="6" id="KW-0548">Nucleotidyltransferase</keyword>
<dbReference type="InterPro" id="IPR011708">
    <property type="entry name" value="DNA_pol3_alpha_NTPase_dom"/>
</dbReference>
<evidence type="ECO:0000256" key="4">
    <source>
        <dbReference type="ARBA" id="ARBA00019114"/>
    </source>
</evidence>
<dbReference type="Pfam" id="PF01336">
    <property type="entry name" value="tRNA_anti-codon"/>
    <property type="match status" value="1"/>
</dbReference>
<dbReference type="InterPro" id="IPR029460">
    <property type="entry name" value="DNAPol_HHH"/>
</dbReference>
<dbReference type="RefSeq" id="WP_092149297.1">
    <property type="nucleotide sequence ID" value="NZ_LT629700.1"/>
</dbReference>
<dbReference type="AlphaFoldDB" id="A0A1G9N7U2"/>
<dbReference type="Gene3D" id="1.10.10.1600">
    <property type="entry name" value="Bacterial DNA polymerase III alpha subunit, thumb domain"/>
    <property type="match status" value="1"/>
</dbReference>
<dbReference type="GO" id="GO:0008408">
    <property type="term" value="F:3'-5' exonuclease activity"/>
    <property type="evidence" value="ECO:0007669"/>
    <property type="project" value="InterPro"/>
</dbReference>
<dbReference type="GO" id="GO:0003887">
    <property type="term" value="F:DNA-directed DNA polymerase activity"/>
    <property type="evidence" value="ECO:0007669"/>
    <property type="project" value="UniProtKB-KW"/>
</dbReference>
<evidence type="ECO:0000256" key="3">
    <source>
        <dbReference type="ARBA" id="ARBA00012417"/>
    </source>
</evidence>
<evidence type="ECO:0000256" key="1">
    <source>
        <dbReference type="ARBA" id="ARBA00004496"/>
    </source>
</evidence>
<dbReference type="OrthoDB" id="9803237at2"/>
<dbReference type="Proteomes" id="UP000199350">
    <property type="component" value="Chromosome I"/>
</dbReference>
<dbReference type="EMBL" id="LT629700">
    <property type="protein sequence ID" value="SDL82177.1"/>
    <property type="molecule type" value="Genomic_DNA"/>
</dbReference>
<keyword evidence="7" id="KW-0235">DNA replication</keyword>
<dbReference type="Pfam" id="PF14579">
    <property type="entry name" value="HHH_6"/>
    <property type="match status" value="1"/>
</dbReference>
<dbReference type="CDD" id="cd04485">
    <property type="entry name" value="DnaE_OBF"/>
    <property type="match status" value="1"/>
</dbReference>
<dbReference type="CDD" id="cd12113">
    <property type="entry name" value="PHP_PolIIIA_DnaE3"/>
    <property type="match status" value="1"/>
</dbReference>
<dbReference type="SUPFAM" id="SSF89550">
    <property type="entry name" value="PHP domain-like"/>
    <property type="match status" value="1"/>
</dbReference>
<dbReference type="EC" id="2.7.7.7" evidence="3"/>
<dbReference type="Pfam" id="PF07733">
    <property type="entry name" value="DNA_pol3_alpha"/>
    <property type="match status" value="1"/>
</dbReference>
<evidence type="ECO:0000256" key="8">
    <source>
        <dbReference type="ARBA" id="ARBA00022932"/>
    </source>
</evidence>
<reference evidence="12" key="1">
    <citation type="submission" date="2016-10" db="EMBL/GenBank/DDBJ databases">
        <authorList>
            <person name="Varghese N."/>
            <person name="Submissions S."/>
        </authorList>
    </citation>
    <scope>NUCLEOTIDE SEQUENCE [LARGE SCALE GENOMIC DNA]</scope>
    <source>
        <strain evidence="12">DSM 20632</strain>
    </source>
</reference>
<protein>
    <recommendedName>
        <fullName evidence="4">DNA polymerase III subunit alpha</fullName>
        <ecNumber evidence="3">2.7.7.7</ecNumber>
    </recommendedName>
</protein>
<evidence type="ECO:0000259" key="10">
    <source>
        <dbReference type="SMART" id="SM00481"/>
    </source>
</evidence>
<evidence type="ECO:0000313" key="11">
    <source>
        <dbReference type="EMBL" id="SDL82177.1"/>
    </source>
</evidence>
<gene>
    <name evidence="11" type="ORF">SAMN04488535_0891</name>
</gene>
<dbReference type="GO" id="GO:0006260">
    <property type="term" value="P:DNA replication"/>
    <property type="evidence" value="ECO:0007669"/>
    <property type="project" value="UniProtKB-KW"/>
</dbReference>
<dbReference type="InterPro" id="IPR004365">
    <property type="entry name" value="NA-bd_OB_tRNA"/>
</dbReference>
<name>A0A1G9N7U2_9CORY</name>
<dbReference type="PANTHER" id="PTHR32294">
    <property type="entry name" value="DNA POLYMERASE III SUBUNIT ALPHA"/>
    <property type="match status" value="1"/>
</dbReference>
<dbReference type="Gene3D" id="3.20.20.140">
    <property type="entry name" value="Metal-dependent hydrolases"/>
    <property type="match status" value="1"/>
</dbReference>
<dbReference type="PANTHER" id="PTHR32294:SF0">
    <property type="entry name" value="DNA POLYMERASE III SUBUNIT ALPHA"/>
    <property type="match status" value="1"/>
</dbReference>
<evidence type="ECO:0000256" key="2">
    <source>
        <dbReference type="ARBA" id="ARBA00009496"/>
    </source>
</evidence>
<dbReference type="GO" id="GO:0005737">
    <property type="term" value="C:cytoplasm"/>
    <property type="evidence" value="ECO:0007669"/>
    <property type="project" value="UniProtKB-SubCell"/>
</dbReference>
<dbReference type="InterPro" id="IPR003141">
    <property type="entry name" value="Pol/His_phosphatase_N"/>
</dbReference>
<dbReference type="Pfam" id="PF02811">
    <property type="entry name" value="PHP"/>
    <property type="match status" value="1"/>
</dbReference>
<dbReference type="GO" id="GO:0003676">
    <property type="term" value="F:nucleic acid binding"/>
    <property type="evidence" value="ECO:0007669"/>
    <property type="project" value="InterPro"/>
</dbReference>
<evidence type="ECO:0000313" key="12">
    <source>
        <dbReference type="Proteomes" id="UP000199350"/>
    </source>
</evidence>
<dbReference type="NCBIfam" id="TIGR00594">
    <property type="entry name" value="polc"/>
    <property type="match status" value="1"/>
</dbReference>
<keyword evidence="8" id="KW-0239">DNA-directed DNA polymerase</keyword>
<sequence>MAKNSSFVHLHNHTEFSMLDGMAKVDLLADEVVRQGMPAVGMTDHGNMFGSNAFYRRMVDAGVKPIIGIEAYMAPESRFNKKRVLWGTPDQKGDDVSASGAYLHQTMLAENATGLRNLFKLSTLASYEGQLGKWPRMDAELIAEHADGIIATTGCPSGDVQTRLRLGQFDAALEAAAMWQDIYGKDNYFLELMDHGLHIERRVRDDLLRIGEMLDLPPLVTNDCHYVLESQAPAHEAMLCVQTGKTLLDPDRFKFDGTGYYIKSAAQMRETWDSTVPDGCDNTLWIAERVGDYSELWEEHPHDRMPIADVPEGETPTTWLRKEVARGLEGRFPGQEVPREYTERANYEVDVIDMKGYPSYFLIVAELIKHAREIGIRVGPGRGSAAGSLVAYALTITNIDPIEHGLLFERFLNPERPSAPDIDIDFDDRRRGEMITYAAERWGEDKIAQVITFGTVKTKQAIKDSAKVNFGQPGFQMADRINGALPPAIMAKDIPLSGITDPEHDRYSEAAEVRSLIETDPDVAKIYETARGLEGVVRQAGVHACAVIMASVPLMDHIPMWKRPADGALITGWDYPACESIGLLKMDFLGLRNLTVIGDALENIEKNRGETIDLETLDVDNAAVYELLSRGDTLGIFQLDSGGMQELLKRMKPTGFNDIVASLALYRPGPMGVNAHLNYADRKNGRKPITPIHPELEEPLREILDETYGLIVYQEQIMRISQKVANYTAGEADGFRKAMGKKKPEVLAKEYSKFSEGMFANGFSKDAVDALWGTIEPFASYAFNKSHAAGYALVSYWTAYLKANYTAEYMAALLTSVGDKKDKSAIYLADCRHLGISVLQPDINESEENFMAVGEDIRYGLAAVRNVGAEVVESIKETRRTKGAFTSFSDYLDKIDLLACNKRITESLIKAGAFDSLGHPRKGLMLIQEDAVDSVLTTKKAADKGQFDLFASFGGDGDAPQAAFSIEVPDDEWDRKHLLALEREMLGLYVSGHPLDGFEEAIDAQTDTQLTDILSGELRNGAEVTIGGLISSVDRRFSKKDGSPWAIVTIEDHHGAQVEVLLFNKVYALVAPQIVEDNIILAKAHVSIRDDRFSLFGDDVKVPELGPGNGAGLPLRLTLRTEQCTLDNIRRLKSVLEANPGDSDVYLNLVYGDQSQMMVLSDHLRVERSASLMGDLKANMGVGILG</sequence>